<feature type="domain" description="DUF447" evidence="1">
    <location>
        <begin position="14"/>
        <end position="113"/>
    </location>
</feature>
<feature type="domain" description="DUF447" evidence="2">
    <location>
        <begin position="136"/>
        <end position="188"/>
    </location>
</feature>
<evidence type="ECO:0008006" key="5">
    <source>
        <dbReference type="Google" id="ProtNLM"/>
    </source>
</evidence>
<dbReference type="Pfam" id="PF20766">
    <property type="entry name" value="DUF447_C"/>
    <property type="match status" value="1"/>
</dbReference>
<sequence>MELFGCVLEENVIYECVMVTLNEHSKPAPAPIGVIVQSNKLSAKIYTDTHTYSNLKRDPRATLNFVHDARTFFRAMLRKEELALKEFNGFYYLSDALAWLGVVVEEEKKESEERCVFVFKCLMGESLKRAVHPYTRADAALIEMLVHLTRIQPYLNSGMEKEALFLFELMRHYDSLIKRVAPKTEHSLFSTELLNIAVNLLKGVRLET</sequence>
<dbReference type="PIRSF" id="PIRSF018747">
    <property type="entry name" value="UCP018747"/>
    <property type="match status" value="1"/>
</dbReference>
<dbReference type="Pfam" id="PF04289">
    <property type="entry name" value="DUF447_N"/>
    <property type="match status" value="1"/>
</dbReference>
<dbReference type="InterPro" id="IPR049288">
    <property type="entry name" value="DUF447_C"/>
</dbReference>
<dbReference type="InterPro" id="IPR012349">
    <property type="entry name" value="Split_barrel_FMN-bd"/>
</dbReference>
<protein>
    <recommendedName>
        <fullName evidence="5">DUF447 domain-containing protein</fullName>
    </recommendedName>
</protein>
<dbReference type="SUPFAM" id="SSF50475">
    <property type="entry name" value="FMN-binding split barrel"/>
    <property type="match status" value="1"/>
</dbReference>
<accession>A0A2R6ACS1</accession>
<dbReference type="InterPro" id="IPR007386">
    <property type="entry name" value="DUF447_N"/>
</dbReference>
<evidence type="ECO:0000313" key="3">
    <source>
        <dbReference type="EMBL" id="PSN84201.1"/>
    </source>
</evidence>
<dbReference type="Proteomes" id="UP000240880">
    <property type="component" value="Unassembled WGS sequence"/>
</dbReference>
<name>A0A2R6ACS1_9ARCH</name>
<comment type="caution">
    <text evidence="3">The sequence shown here is derived from an EMBL/GenBank/DDBJ whole genome shotgun (WGS) entry which is preliminary data.</text>
</comment>
<reference evidence="3 4" key="1">
    <citation type="submission" date="2017-04" db="EMBL/GenBank/DDBJ databases">
        <title>Novel microbial lineages endemic to geothermal iron-oxide mats fill important gaps in the evolutionary history of Archaea.</title>
        <authorList>
            <person name="Jay Z.J."/>
            <person name="Beam J.P."/>
            <person name="Dlakic M."/>
            <person name="Rusch D.B."/>
            <person name="Kozubal M.A."/>
            <person name="Inskeep W.P."/>
        </authorList>
    </citation>
    <scope>NUCLEOTIDE SEQUENCE [LARGE SCALE GENOMIC DNA]</scope>
    <source>
        <strain evidence="3">OSP_D</strain>
    </source>
</reference>
<dbReference type="EMBL" id="NEXC01000006">
    <property type="protein sequence ID" value="PSN84201.1"/>
    <property type="molecule type" value="Genomic_DNA"/>
</dbReference>
<dbReference type="Gene3D" id="2.30.110.10">
    <property type="entry name" value="Electron Transport, Fmn-binding Protein, Chain A"/>
    <property type="match status" value="1"/>
</dbReference>
<evidence type="ECO:0000259" key="2">
    <source>
        <dbReference type="Pfam" id="PF20766"/>
    </source>
</evidence>
<evidence type="ECO:0000313" key="4">
    <source>
        <dbReference type="Proteomes" id="UP000240880"/>
    </source>
</evidence>
<proteinExistence type="predicted"/>
<dbReference type="Gene3D" id="1.20.58.290">
    <property type="entry name" value="Hypothetical membrane protein ta0354_69_121"/>
    <property type="match status" value="1"/>
</dbReference>
<evidence type="ECO:0000259" key="1">
    <source>
        <dbReference type="Pfam" id="PF04289"/>
    </source>
</evidence>
<dbReference type="AlphaFoldDB" id="A0A2R6ACS1"/>
<dbReference type="InterPro" id="IPR016733">
    <property type="entry name" value="UCP018747"/>
</dbReference>
<gene>
    <name evidence="3" type="ORF">B9Q01_01860</name>
</gene>
<organism evidence="3 4">
    <name type="scientific">Candidatus Marsarchaeota G1 archaeon OSP_D</name>
    <dbReference type="NCBI Taxonomy" id="1978155"/>
    <lineage>
        <taxon>Archaea</taxon>
        <taxon>Candidatus Marsarchaeota</taxon>
        <taxon>Candidatus Marsarchaeota group 1</taxon>
    </lineage>
</organism>